<dbReference type="EMBL" id="RBIM01000006">
    <property type="protein sequence ID" value="RKQ95586.1"/>
    <property type="molecule type" value="Genomic_DNA"/>
</dbReference>
<dbReference type="Proteomes" id="UP000273675">
    <property type="component" value="Unassembled WGS sequence"/>
</dbReference>
<dbReference type="Gene3D" id="3.40.50.300">
    <property type="entry name" value="P-loop containing nucleotide triphosphate hydrolases"/>
    <property type="match status" value="1"/>
</dbReference>
<sequence>MSDTSGAAARRDGAGLIFAGGCPRSGLTVLRRLIEPHRHVHCGPDTGLPPSIAMQWQNFARELGPLHARDFDLGAEDMRQSMAELLTGMISAPLDTPGVEVLVEKTSLNVAAFDPLGRLLPQARFIHVVRDGRDVANSLLARDWRDPQGRPFLHVSDPGAALKYWTDLTGIGLAAERSLAGRICRVRYEDLVTRPKATMTTLMTFLGFKFEPAQLHFATRRIELHGLEHDSVPLINQPLTRRRAGAGSALDGQVTAATRQRLTELGYGPQATAGKRRRNGWR</sequence>
<name>A0A495D219_9PROT</name>
<proteinExistence type="predicted"/>
<dbReference type="PANTHER" id="PTHR12788">
    <property type="entry name" value="PROTEIN-TYROSINE SULFOTRANSFERASE 2"/>
    <property type="match status" value="1"/>
</dbReference>
<evidence type="ECO:0000313" key="3">
    <source>
        <dbReference type="Proteomes" id="UP000273675"/>
    </source>
</evidence>
<reference evidence="2 3" key="1">
    <citation type="submission" date="2018-10" db="EMBL/GenBank/DDBJ databases">
        <title>Genomic Encyclopedia of Type Strains, Phase IV (KMG-IV): sequencing the most valuable type-strain genomes for metagenomic binning, comparative biology and taxonomic classification.</title>
        <authorList>
            <person name="Goeker M."/>
        </authorList>
    </citation>
    <scope>NUCLEOTIDE SEQUENCE [LARGE SCALE GENOMIC DNA]</scope>
    <source>
        <strain evidence="2 3">DSM 4734</strain>
    </source>
</reference>
<dbReference type="Pfam" id="PF13469">
    <property type="entry name" value="Sulfotransfer_3"/>
    <property type="match status" value="1"/>
</dbReference>
<dbReference type="RefSeq" id="WP_121212073.1">
    <property type="nucleotide sequence ID" value="NZ_RBIM01000006.1"/>
</dbReference>
<dbReference type="InterPro" id="IPR027417">
    <property type="entry name" value="P-loop_NTPase"/>
</dbReference>
<dbReference type="InterPro" id="IPR026634">
    <property type="entry name" value="TPST-like"/>
</dbReference>
<accession>A0A495D219</accession>
<evidence type="ECO:0000256" key="1">
    <source>
        <dbReference type="ARBA" id="ARBA00022679"/>
    </source>
</evidence>
<comment type="caution">
    <text evidence="2">The sequence shown here is derived from an EMBL/GenBank/DDBJ whole genome shotgun (WGS) entry which is preliminary data.</text>
</comment>
<dbReference type="SUPFAM" id="SSF52540">
    <property type="entry name" value="P-loop containing nucleoside triphosphate hydrolases"/>
    <property type="match status" value="1"/>
</dbReference>
<gene>
    <name evidence="2" type="ORF">C7435_2689</name>
</gene>
<protein>
    <submittedName>
        <fullName evidence="2">Sulfotransferase family protein</fullName>
    </submittedName>
</protein>
<dbReference type="PANTHER" id="PTHR12788:SF10">
    <property type="entry name" value="PROTEIN-TYROSINE SULFOTRANSFERASE"/>
    <property type="match status" value="1"/>
</dbReference>
<dbReference type="OrthoDB" id="977108at2"/>
<keyword evidence="1 2" id="KW-0808">Transferase</keyword>
<evidence type="ECO:0000313" key="2">
    <source>
        <dbReference type="EMBL" id="RKQ95586.1"/>
    </source>
</evidence>
<organism evidence="2 3">
    <name type="scientific">Maricaulis maris</name>
    <dbReference type="NCBI Taxonomy" id="74318"/>
    <lineage>
        <taxon>Bacteria</taxon>
        <taxon>Pseudomonadati</taxon>
        <taxon>Pseudomonadota</taxon>
        <taxon>Alphaproteobacteria</taxon>
        <taxon>Maricaulales</taxon>
        <taxon>Maricaulaceae</taxon>
        <taxon>Maricaulis</taxon>
    </lineage>
</organism>
<dbReference type="AlphaFoldDB" id="A0A495D219"/>
<dbReference type="GO" id="GO:0008476">
    <property type="term" value="F:protein-tyrosine sulfotransferase activity"/>
    <property type="evidence" value="ECO:0007669"/>
    <property type="project" value="InterPro"/>
</dbReference>